<protein>
    <submittedName>
        <fullName evidence="1">Uncharacterized protein</fullName>
    </submittedName>
</protein>
<comment type="caution">
    <text evidence="1">The sequence shown here is derived from an EMBL/GenBank/DDBJ whole genome shotgun (WGS) entry which is preliminary data.</text>
</comment>
<dbReference type="RefSeq" id="WP_386355864.1">
    <property type="nucleotide sequence ID" value="NZ_JBHSFG010000116.1"/>
</dbReference>
<evidence type="ECO:0000313" key="1">
    <source>
        <dbReference type="EMBL" id="MFC4472302.1"/>
    </source>
</evidence>
<organism evidence="1 2">
    <name type="scientific">Streptomyces xiangluensis</name>
    <dbReference type="NCBI Taxonomy" id="2665720"/>
    <lineage>
        <taxon>Bacteria</taxon>
        <taxon>Bacillati</taxon>
        <taxon>Actinomycetota</taxon>
        <taxon>Actinomycetes</taxon>
        <taxon>Kitasatosporales</taxon>
        <taxon>Streptomycetaceae</taxon>
        <taxon>Streptomyces</taxon>
    </lineage>
</organism>
<proteinExistence type="predicted"/>
<dbReference type="EMBL" id="JBHSFG010000116">
    <property type="protein sequence ID" value="MFC4472302.1"/>
    <property type="molecule type" value="Genomic_DNA"/>
</dbReference>
<reference evidence="2" key="1">
    <citation type="journal article" date="2019" name="Int. J. Syst. Evol. Microbiol.">
        <title>The Global Catalogue of Microorganisms (GCM) 10K type strain sequencing project: providing services to taxonomists for standard genome sequencing and annotation.</title>
        <authorList>
            <consortium name="The Broad Institute Genomics Platform"/>
            <consortium name="The Broad Institute Genome Sequencing Center for Infectious Disease"/>
            <person name="Wu L."/>
            <person name="Ma J."/>
        </authorList>
    </citation>
    <scope>NUCLEOTIDE SEQUENCE [LARGE SCALE GENOMIC DNA]</scope>
    <source>
        <strain evidence="2">DT43</strain>
    </source>
</reference>
<sequence length="73" mass="7154">MSRIAASGLAAVTIAAIPSPTVTTYRSARPGSAEALAEVDPDAGVDLAETTAIGSTPLDVLVGLKDGITGKSS</sequence>
<accession>A0ABV8Z4C5</accession>
<keyword evidence="2" id="KW-1185">Reference proteome</keyword>
<dbReference type="Proteomes" id="UP001596012">
    <property type="component" value="Unassembled WGS sequence"/>
</dbReference>
<gene>
    <name evidence="1" type="ORF">ACFPH6_48865</name>
</gene>
<evidence type="ECO:0000313" key="2">
    <source>
        <dbReference type="Proteomes" id="UP001596012"/>
    </source>
</evidence>
<name>A0ABV8Z4C5_9ACTN</name>